<evidence type="ECO:0000256" key="1">
    <source>
        <dbReference type="ARBA" id="ARBA00022729"/>
    </source>
</evidence>
<dbReference type="InterPro" id="IPR039424">
    <property type="entry name" value="SBP_5"/>
</dbReference>
<dbReference type="GO" id="GO:1904680">
    <property type="term" value="F:peptide transmembrane transporter activity"/>
    <property type="evidence" value="ECO:0007669"/>
    <property type="project" value="TreeGrafter"/>
</dbReference>
<keyword evidence="4" id="KW-1185">Reference proteome</keyword>
<feature type="domain" description="Solute-binding protein family 5" evidence="2">
    <location>
        <begin position="122"/>
        <end position="495"/>
    </location>
</feature>
<dbReference type="SUPFAM" id="SSF53850">
    <property type="entry name" value="Periplasmic binding protein-like II"/>
    <property type="match status" value="1"/>
</dbReference>
<dbReference type="PANTHER" id="PTHR30290">
    <property type="entry name" value="PERIPLASMIC BINDING COMPONENT OF ABC TRANSPORTER"/>
    <property type="match status" value="1"/>
</dbReference>
<evidence type="ECO:0000313" key="4">
    <source>
        <dbReference type="Proteomes" id="UP000245206"/>
    </source>
</evidence>
<dbReference type="InterPro" id="IPR000914">
    <property type="entry name" value="SBP_5_dom"/>
</dbReference>
<gene>
    <name evidence="3" type="ORF">LPTSP2_08810</name>
</gene>
<proteinExistence type="predicted"/>
<protein>
    <submittedName>
        <fullName evidence="3">ABC transporter substrate-binding protein</fullName>
    </submittedName>
</protein>
<evidence type="ECO:0000313" key="3">
    <source>
        <dbReference type="EMBL" id="GBF41601.1"/>
    </source>
</evidence>
<dbReference type="GO" id="GO:0030288">
    <property type="term" value="C:outer membrane-bounded periplasmic space"/>
    <property type="evidence" value="ECO:0007669"/>
    <property type="project" value="TreeGrafter"/>
</dbReference>
<dbReference type="Gene3D" id="3.40.190.10">
    <property type="entry name" value="Periplasmic binding protein-like II"/>
    <property type="match status" value="1"/>
</dbReference>
<dbReference type="PIRSF" id="PIRSF002741">
    <property type="entry name" value="MppA"/>
    <property type="match status" value="1"/>
</dbReference>
<dbReference type="CDD" id="cd08497">
    <property type="entry name" value="MbnE-like"/>
    <property type="match status" value="1"/>
</dbReference>
<keyword evidence="1" id="KW-0732">Signal</keyword>
<accession>A0A2P2DAE8</accession>
<dbReference type="GO" id="GO:0015833">
    <property type="term" value="P:peptide transport"/>
    <property type="evidence" value="ECO:0007669"/>
    <property type="project" value="TreeGrafter"/>
</dbReference>
<dbReference type="PANTHER" id="PTHR30290:SF64">
    <property type="entry name" value="ABC TRANSPORTER PERIPLASMIC BINDING PROTEIN"/>
    <property type="match status" value="1"/>
</dbReference>
<dbReference type="Gene3D" id="3.10.105.10">
    <property type="entry name" value="Dipeptide-binding Protein, Domain 3"/>
    <property type="match status" value="1"/>
</dbReference>
<organism evidence="3 4">
    <name type="scientific">Leptospira ellinghausenii</name>
    <dbReference type="NCBI Taxonomy" id="1917822"/>
    <lineage>
        <taxon>Bacteria</taxon>
        <taxon>Pseudomonadati</taxon>
        <taxon>Spirochaetota</taxon>
        <taxon>Spirochaetia</taxon>
        <taxon>Leptospirales</taxon>
        <taxon>Leptospiraceae</taxon>
        <taxon>Leptospira</taxon>
    </lineage>
</organism>
<dbReference type="GO" id="GO:0043190">
    <property type="term" value="C:ATP-binding cassette (ABC) transporter complex"/>
    <property type="evidence" value="ECO:0007669"/>
    <property type="project" value="InterPro"/>
</dbReference>
<dbReference type="EMBL" id="BFAZ01000005">
    <property type="protein sequence ID" value="GBF41601.1"/>
    <property type="molecule type" value="Genomic_DNA"/>
</dbReference>
<comment type="caution">
    <text evidence="3">The sequence shown here is derived from an EMBL/GenBank/DDBJ whole genome shotgun (WGS) entry which is preliminary data.</text>
</comment>
<dbReference type="GO" id="GO:0042884">
    <property type="term" value="P:microcin transport"/>
    <property type="evidence" value="ECO:0007669"/>
    <property type="project" value="TreeGrafter"/>
</dbReference>
<dbReference type="Proteomes" id="UP000245206">
    <property type="component" value="Unassembled WGS sequence"/>
</dbReference>
<evidence type="ECO:0000259" key="2">
    <source>
        <dbReference type="Pfam" id="PF00496"/>
    </source>
</evidence>
<dbReference type="RefSeq" id="WP_245918267.1">
    <property type="nucleotide sequence ID" value="NZ_BFAZ01000005.1"/>
</dbReference>
<dbReference type="AlphaFoldDB" id="A0A2P2DAE8"/>
<reference evidence="4" key="1">
    <citation type="journal article" date="2019" name="Microbiol. Immunol.">
        <title>Molecular and phenotypic characterization of Leptospira johnsonii sp. nov., Leptospira ellinghausenii sp. nov. and Leptospira ryugenii sp. nov. isolated from soil and water in Japan.</title>
        <authorList>
            <person name="Masuzawa T."/>
            <person name="Saito M."/>
            <person name="Nakao R."/>
            <person name="Nikaido Y."/>
            <person name="Matsumoto M."/>
            <person name="Ogawa M."/>
            <person name="Yokoyama M."/>
            <person name="Hidaka Y."/>
            <person name="Tomita J."/>
            <person name="Sakakibara K."/>
            <person name="Suzuki K."/>
            <person name="Yasuda S."/>
            <person name="Sato H."/>
            <person name="Yamaguchi M."/>
            <person name="Yoshida S.I."/>
            <person name="Koizumi N."/>
            <person name="Kawamura Y."/>
        </authorList>
    </citation>
    <scope>NUCLEOTIDE SEQUENCE [LARGE SCALE GENOMIC DNA]</scope>
    <source>
        <strain evidence="4">E18</strain>
    </source>
</reference>
<sequence>MFHKLVQYHMVRSQVIKFVLVGITCLLPILFFQNCSEEDNKESLSRVVDLAWEGDPNSIPKALQVKNPVADPKAKKGGRIRIYSHQFPKSLNYYLDQFTTTARIFTSLYEPLTAYHPLTLETIPHLAKEWKISPDKKKFTFYLDSNARWSDGKPVTADDVIFTYDTIMNPKNGTAVFRISLSRFLKPVKVDDLTVVFEAKEVHWNNFNDIASSIFILPKHHFEGKDFNKENMEFPIVSGPYKITEVKKNRYIKLERRGDWWQRAYPFNEGRNNFDQIVYKVYNEEAVALQAFKKGDIDIYPVYSAFVWVEEAKGEAFDLNWIAKQRIFNLKPIGFQGWAMNSRRSIFADKRVREAMNLLVDRKLMIDKLAYGEYDPTNSYYPDFYLGGEKNPNIPTEFNIEKARKLLAEAGWKPNSEGILEKDGKPFQFSILDRDKKTEKYFTVFLEKAKEVGIRASIDTLDLAAWSERVDKYDFDMTWAAWGSGIFKDPESQWLSKYADEEGQPNLPGLKIPEVDKLIEKQKTEFSVTKRNEILKQIDRIVYKEYPYVLLWHLPSTRLLYWQKYGMPSLPLGKYGDESFSSDYWWYDEERDKKLTESLSKKEKFFDYESIVRWK</sequence>
<dbReference type="Pfam" id="PF00496">
    <property type="entry name" value="SBP_bac_5"/>
    <property type="match status" value="1"/>
</dbReference>
<name>A0A2P2DAE8_9LEPT</name>
<dbReference type="InterPro" id="IPR030678">
    <property type="entry name" value="Peptide/Ni-bd"/>
</dbReference>